<evidence type="ECO:0000256" key="1">
    <source>
        <dbReference type="ARBA" id="ARBA00004123"/>
    </source>
</evidence>
<reference evidence="10" key="1">
    <citation type="submission" date="2020-12" db="EMBL/GenBank/DDBJ databases">
        <authorList>
            <person name="Iha C."/>
        </authorList>
    </citation>
    <scope>NUCLEOTIDE SEQUENCE</scope>
</reference>
<dbReference type="SUPFAM" id="SSF55979">
    <property type="entry name" value="DNA clamp"/>
    <property type="match status" value="2"/>
</dbReference>
<keyword evidence="11" id="KW-1185">Reference proteome</keyword>
<dbReference type="GO" id="GO:0003677">
    <property type="term" value="F:DNA binding"/>
    <property type="evidence" value="ECO:0007669"/>
    <property type="project" value="UniProtKB-KW"/>
</dbReference>
<dbReference type="GO" id="GO:0043626">
    <property type="term" value="C:PCNA complex"/>
    <property type="evidence" value="ECO:0007669"/>
    <property type="project" value="TreeGrafter"/>
</dbReference>
<dbReference type="Gene3D" id="3.10.150.10">
    <property type="entry name" value="DNA Polymerase III, subunit A, domain 2"/>
    <property type="match status" value="2"/>
</dbReference>
<evidence type="ECO:0000313" key="10">
    <source>
        <dbReference type="EMBL" id="CAD7702030.1"/>
    </source>
</evidence>
<evidence type="ECO:0000256" key="3">
    <source>
        <dbReference type="ARBA" id="ARBA00022705"/>
    </source>
</evidence>
<proteinExistence type="inferred from homology"/>
<evidence type="ECO:0000313" key="11">
    <source>
        <dbReference type="Proteomes" id="UP000708148"/>
    </source>
</evidence>
<evidence type="ECO:0000256" key="7">
    <source>
        <dbReference type="RuleBase" id="RU003671"/>
    </source>
</evidence>
<organism evidence="10 11">
    <name type="scientific">Ostreobium quekettii</name>
    <dbReference type="NCBI Taxonomy" id="121088"/>
    <lineage>
        <taxon>Eukaryota</taxon>
        <taxon>Viridiplantae</taxon>
        <taxon>Chlorophyta</taxon>
        <taxon>core chlorophytes</taxon>
        <taxon>Ulvophyceae</taxon>
        <taxon>TCBD clade</taxon>
        <taxon>Bryopsidales</taxon>
        <taxon>Ostreobineae</taxon>
        <taxon>Ostreobiaceae</taxon>
        <taxon>Ostreobium</taxon>
    </lineage>
</organism>
<dbReference type="PRINTS" id="PR00339">
    <property type="entry name" value="PCNACYCLIN"/>
</dbReference>
<evidence type="ECO:0000256" key="4">
    <source>
        <dbReference type="ARBA" id="ARBA00023125"/>
    </source>
</evidence>
<dbReference type="PANTHER" id="PTHR11352:SF0">
    <property type="entry name" value="PROLIFERATING CELL NUCLEAR ANTIGEN"/>
    <property type="match status" value="1"/>
</dbReference>
<dbReference type="GO" id="GO:0006272">
    <property type="term" value="P:leading strand elongation"/>
    <property type="evidence" value="ECO:0007669"/>
    <property type="project" value="TreeGrafter"/>
</dbReference>
<keyword evidence="4 7" id="KW-0238">DNA-binding</keyword>
<evidence type="ECO:0000256" key="2">
    <source>
        <dbReference type="ARBA" id="ARBA00010462"/>
    </source>
</evidence>
<dbReference type="GO" id="GO:0006275">
    <property type="term" value="P:regulation of DNA replication"/>
    <property type="evidence" value="ECO:0007669"/>
    <property type="project" value="InterPro"/>
</dbReference>
<dbReference type="Pfam" id="PF00705">
    <property type="entry name" value="PCNA_N"/>
    <property type="match status" value="1"/>
</dbReference>
<comment type="function">
    <text evidence="6">This protein is an auxiliary protein of DNA polymerase delta and is involved in the control of eukaryotic DNA replication by increasing the polymerase's processivity during elongation of the leading strand.</text>
</comment>
<evidence type="ECO:0000256" key="5">
    <source>
        <dbReference type="ARBA" id="ARBA00023242"/>
    </source>
</evidence>
<keyword evidence="3 7" id="KW-0235">DNA replication</keyword>
<feature type="domain" description="Proliferating cell nuclear antigen PCNA C-terminal" evidence="9">
    <location>
        <begin position="127"/>
        <end position="254"/>
    </location>
</feature>
<dbReference type="HAMAP" id="MF_00317">
    <property type="entry name" value="DNApol_clamp_arch"/>
    <property type="match status" value="1"/>
</dbReference>
<keyword evidence="5 6" id="KW-0539">Nucleus</keyword>
<dbReference type="PROSITE" id="PS01251">
    <property type="entry name" value="PCNA_1"/>
    <property type="match status" value="1"/>
</dbReference>
<dbReference type="CDD" id="cd00577">
    <property type="entry name" value="PCNA"/>
    <property type="match status" value="1"/>
</dbReference>
<dbReference type="GO" id="GO:0006298">
    <property type="term" value="P:mismatch repair"/>
    <property type="evidence" value="ECO:0007669"/>
    <property type="project" value="TreeGrafter"/>
</dbReference>
<comment type="similarity">
    <text evidence="2 7">Belongs to the PCNA family.</text>
</comment>
<dbReference type="InterPro" id="IPR000730">
    <property type="entry name" value="Pr_cel_nuc_antig"/>
</dbReference>
<dbReference type="InterPro" id="IPR046938">
    <property type="entry name" value="DNA_clamp_sf"/>
</dbReference>
<dbReference type="FunFam" id="3.10.150.10:FF:000006">
    <property type="entry name" value="Proliferating cell nuclear antigen"/>
    <property type="match status" value="1"/>
</dbReference>
<dbReference type="PANTHER" id="PTHR11352">
    <property type="entry name" value="PROLIFERATING CELL NUCLEAR ANTIGEN"/>
    <property type="match status" value="1"/>
</dbReference>
<dbReference type="InterPro" id="IPR022649">
    <property type="entry name" value="Pr_cel_nuc_antig_C"/>
</dbReference>
<dbReference type="NCBIfam" id="TIGR00590">
    <property type="entry name" value="pcna"/>
    <property type="match status" value="1"/>
</dbReference>
<evidence type="ECO:0000256" key="6">
    <source>
        <dbReference type="RuleBase" id="RU000641"/>
    </source>
</evidence>
<comment type="caution">
    <text evidence="10">The sequence shown here is derived from an EMBL/GenBank/DDBJ whole genome shotgun (WGS) entry which is preliminary data.</text>
</comment>
<protein>
    <recommendedName>
        <fullName evidence="6">DNA sliding clamp PCNA</fullName>
    </recommendedName>
</protein>
<dbReference type="PROSITE" id="PS00293">
    <property type="entry name" value="PCNA_2"/>
    <property type="match status" value="1"/>
</dbReference>
<feature type="domain" description="Proliferating cell nuclear antigen PCNA N-terminal" evidence="8">
    <location>
        <begin position="1"/>
        <end position="124"/>
    </location>
</feature>
<dbReference type="Proteomes" id="UP000708148">
    <property type="component" value="Unassembled WGS sequence"/>
</dbReference>
<dbReference type="AlphaFoldDB" id="A0A8S1J2P5"/>
<accession>A0A8S1J2P5</accession>
<dbReference type="GO" id="GO:0019985">
    <property type="term" value="P:translesion synthesis"/>
    <property type="evidence" value="ECO:0007669"/>
    <property type="project" value="TreeGrafter"/>
</dbReference>
<dbReference type="EMBL" id="CAJHUC010001690">
    <property type="protein sequence ID" value="CAD7702030.1"/>
    <property type="molecule type" value="Genomic_DNA"/>
</dbReference>
<evidence type="ECO:0000259" key="9">
    <source>
        <dbReference type="Pfam" id="PF02747"/>
    </source>
</evidence>
<dbReference type="InterPro" id="IPR022659">
    <property type="entry name" value="Pr_cel_nuc_antig_CS"/>
</dbReference>
<comment type="subcellular location">
    <subcellularLocation>
        <location evidence="1 6">Nucleus</location>
    </subcellularLocation>
</comment>
<evidence type="ECO:0000259" key="8">
    <source>
        <dbReference type="Pfam" id="PF00705"/>
    </source>
</evidence>
<name>A0A8S1J2P5_9CHLO</name>
<dbReference type="OrthoDB" id="534348at2759"/>
<sequence>MFEAKLIQGNLIKKIMEGLKDLVTEANFDLSPGGVSLQAMDSSHVALVALMLRGDAFENYRCDRPRSIGMNLVNLSKVLKCAGNDDTMTLKADDTQNNITLVFESQAEDKYAEVQMELMDIDSEHLGIPDNTYDAIVKMPSAQFSQIVKDLSSIGDTVTVSVTKDGITFSTSGDVGTAHITCKQNTSMEKEADHTTVNLEHPVTLTFALRYFVTFAKSTSLSHQMSISLSKELPVMVEYAMGDMGHIRFYLAPKIDDEESMDDS</sequence>
<dbReference type="GO" id="GO:0030337">
    <property type="term" value="F:DNA polymerase processivity factor activity"/>
    <property type="evidence" value="ECO:0007669"/>
    <property type="project" value="InterPro"/>
</dbReference>
<dbReference type="Pfam" id="PF02747">
    <property type="entry name" value="PCNA_C"/>
    <property type="match status" value="1"/>
</dbReference>
<gene>
    <name evidence="10" type="ORF">OSTQU699_LOCUS7387</name>
</gene>
<dbReference type="FunFam" id="3.10.150.10:FF:000008">
    <property type="entry name" value="Proliferating cell nuclear antigen"/>
    <property type="match status" value="1"/>
</dbReference>
<dbReference type="InterPro" id="IPR022648">
    <property type="entry name" value="Pr_cel_nuc_antig_N"/>
</dbReference>